<dbReference type="Pfam" id="PF00561">
    <property type="entry name" value="Abhydrolase_1"/>
    <property type="match status" value="1"/>
</dbReference>
<gene>
    <name evidence="3" type="ORF">LTR84_006012</name>
</gene>
<dbReference type="GO" id="GO:0016787">
    <property type="term" value="F:hydrolase activity"/>
    <property type="evidence" value="ECO:0007669"/>
    <property type="project" value="UniProtKB-KW"/>
</dbReference>
<evidence type="ECO:0000313" key="4">
    <source>
        <dbReference type="Proteomes" id="UP001358417"/>
    </source>
</evidence>
<dbReference type="RefSeq" id="XP_064703800.1">
    <property type="nucleotide sequence ID" value="XM_064849576.1"/>
</dbReference>
<sequence>MGTHTLAAGQYTTVINGLTIHYTIRTSGVGLPPLVIHPPPWGCGVSLYEGSFTHLESKYTLIYPQPRGNDASQRPDDPTEMSSRHICDDLDVFRQQLGLEKINLLGHSSGGTIAAGYAIAYPDKVDKVILVNTDLPGYTRKDRSFFEDMANIRTSQNLSVETDDEFKAYIVKCLPLYFAHPEKGYAEAFEKAWQSKVSLWAYQNYYGADKSDAGKWDMLSELGKVTAKALVIVGKADRCCALEVSEAAAGGIKGSQLVALDECGHFPWVGAADEFWSVLEKFLSN</sequence>
<dbReference type="InterPro" id="IPR050266">
    <property type="entry name" value="AB_hydrolase_sf"/>
</dbReference>
<name>A0AAV9N3E1_9EURO</name>
<reference evidence="3 4" key="1">
    <citation type="submission" date="2023-08" db="EMBL/GenBank/DDBJ databases">
        <title>Black Yeasts Isolated from many extreme environments.</title>
        <authorList>
            <person name="Coleine C."/>
            <person name="Stajich J.E."/>
            <person name="Selbmann L."/>
        </authorList>
    </citation>
    <scope>NUCLEOTIDE SEQUENCE [LARGE SCALE GENOMIC DNA]</scope>
    <source>
        <strain evidence="3 4">CCFEE 5792</strain>
    </source>
</reference>
<protein>
    <recommendedName>
        <fullName evidence="2">AB hydrolase-1 domain-containing protein</fullName>
    </recommendedName>
</protein>
<dbReference type="AlphaFoldDB" id="A0AAV9N3E1"/>
<keyword evidence="4" id="KW-1185">Reference proteome</keyword>
<dbReference type="PANTHER" id="PTHR43798">
    <property type="entry name" value="MONOACYLGLYCEROL LIPASE"/>
    <property type="match status" value="1"/>
</dbReference>
<dbReference type="Proteomes" id="UP001358417">
    <property type="component" value="Unassembled WGS sequence"/>
</dbReference>
<evidence type="ECO:0000259" key="2">
    <source>
        <dbReference type="Pfam" id="PF00561"/>
    </source>
</evidence>
<evidence type="ECO:0000313" key="3">
    <source>
        <dbReference type="EMBL" id="KAK5048342.1"/>
    </source>
</evidence>
<organism evidence="3 4">
    <name type="scientific">Exophiala bonariae</name>
    <dbReference type="NCBI Taxonomy" id="1690606"/>
    <lineage>
        <taxon>Eukaryota</taxon>
        <taxon>Fungi</taxon>
        <taxon>Dikarya</taxon>
        <taxon>Ascomycota</taxon>
        <taxon>Pezizomycotina</taxon>
        <taxon>Eurotiomycetes</taxon>
        <taxon>Chaetothyriomycetidae</taxon>
        <taxon>Chaetothyriales</taxon>
        <taxon>Herpotrichiellaceae</taxon>
        <taxon>Exophiala</taxon>
    </lineage>
</organism>
<comment type="caution">
    <text evidence="3">The sequence shown here is derived from an EMBL/GenBank/DDBJ whole genome shotgun (WGS) entry which is preliminary data.</text>
</comment>
<dbReference type="InterPro" id="IPR000073">
    <property type="entry name" value="AB_hydrolase_1"/>
</dbReference>
<dbReference type="InterPro" id="IPR029058">
    <property type="entry name" value="AB_hydrolase_fold"/>
</dbReference>
<feature type="domain" description="AB hydrolase-1" evidence="2">
    <location>
        <begin position="42"/>
        <end position="267"/>
    </location>
</feature>
<dbReference type="PANTHER" id="PTHR43798:SF31">
    <property type="entry name" value="AB HYDROLASE SUPERFAMILY PROTEIN YCLE"/>
    <property type="match status" value="1"/>
</dbReference>
<dbReference type="Gene3D" id="3.40.50.1820">
    <property type="entry name" value="alpha/beta hydrolase"/>
    <property type="match status" value="1"/>
</dbReference>
<dbReference type="PRINTS" id="PR00111">
    <property type="entry name" value="ABHYDROLASE"/>
</dbReference>
<keyword evidence="1" id="KW-0378">Hydrolase</keyword>
<dbReference type="GeneID" id="89974186"/>
<dbReference type="EMBL" id="JAVRRD010000022">
    <property type="protein sequence ID" value="KAK5048342.1"/>
    <property type="molecule type" value="Genomic_DNA"/>
</dbReference>
<evidence type="ECO:0000256" key="1">
    <source>
        <dbReference type="ARBA" id="ARBA00022801"/>
    </source>
</evidence>
<proteinExistence type="predicted"/>
<accession>A0AAV9N3E1</accession>
<dbReference type="SUPFAM" id="SSF53474">
    <property type="entry name" value="alpha/beta-Hydrolases"/>
    <property type="match status" value="1"/>
</dbReference>
<dbReference type="GO" id="GO:0016020">
    <property type="term" value="C:membrane"/>
    <property type="evidence" value="ECO:0007669"/>
    <property type="project" value="TreeGrafter"/>
</dbReference>